<dbReference type="Pfam" id="PF04326">
    <property type="entry name" value="SLFN_AlbA_2"/>
    <property type="match status" value="1"/>
</dbReference>
<accession>A0A1L7RN68</accession>
<organism evidence="2">
    <name type="scientific">Actinomyces succiniciruminis</name>
    <dbReference type="NCBI Taxonomy" id="1522002"/>
    <lineage>
        <taxon>Bacteria</taxon>
        <taxon>Bacillati</taxon>
        <taxon>Actinomycetota</taxon>
        <taxon>Actinomycetes</taxon>
        <taxon>Actinomycetales</taxon>
        <taxon>Actinomycetaceae</taxon>
        <taxon>Actinomyces</taxon>
    </lineage>
</organism>
<dbReference type="InterPro" id="IPR007421">
    <property type="entry name" value="Schlafen_AlbA_2_dom"/>
</dbReference>
<dbReference type="InterPro" id="IPR038461">
    <property type="entry name" value="Schlafen_AlbA_2_dom_sf"/>
</dbReference>
<dbReference type="AlphaFoldDB" id="A0A1L7RN68"/>
<evidence type="ECO:0000313" key="2">
    <source>
        <dbReference type="EMBL" id="CED91640.1"/>
    </source>
</evidence>
<dbReference type="Gene3D" id="3.30.950.30">
    <property type="entry name" value="Schlafen, AAA domain"/>
    <property type="match status" value="1"/>
</dbReference>
<gene>
    <name evidence="2" type="ORF">AAM4_1808</name>
</gene>
<dbReference type="RefSeq" id="WP_244671613.1">
    <property type="nucleotide sequence ID" value="NZ_LK995516.1"/>
</dbReference>
<dbReference type="EMBL" id="LK995516">
    <property type="protein sequence ID" value="CED91640.1"/>
    <property type="molecule type" value="Genomic_DNA"/>
</dbReference>
<feature type="domain" description="Schlafen AlbA-2" evidence="1">
    <location>
        <begin position="25"/>
        <end position="136"/>
    </location>
</feature>
<reference evidence="2" key="1">
    <citation type="submission" date="2014-07" db="EMBL/GenBank/DDBJ databases">
        <authorList>
            <person name="Zhang J.E."/>
            <person name="Yang H."/>
            <person name="Guo J."/>
            <person name="Deng Z."/>
            <person name="Luo H."/>
            <person name="Luo M."/>
            <person name="Zhao B."/>
        </authorList>
    </citation>
    <scope>NUCLEOTIDE SEQUENCE</scope>
    <source>
        <strain evidence="2">AM4</strain>
    </source>
</reference>
<proteinExistence type="predicted"/>
<protein>
    <submittedName>
        <fullName evidence="2">Divergent AAA domain protein</fullName>
    </submittedName>
</protein>
<evidence type="ECO:0000259" key="1">
    <source>
        <dbReference type="Pfam" id="PF04326"/>
    </source>
</evidence>
<sequence length="142" mass="15663">MIVDEQDLLEALARLELEGGDCLDLEAKTFSEYSRDALGQTLSAFANLPSGGTILLGVNPVAVVGIQDPREQIQALVSQARQGFSTEILVDVRSIELEGRTVVVANVQEVPTNAKPCRWKENGASYLRQYDGDYRMSFQEEQ</sequence>
<name>A0A1L7RN68_9ACTO</name>